<dbReference type="AlphaFoldDB" id="A0A1L7V4V2"/>
<keyword evidence="3" id="KW-1185">Reference proteome</keyword>
<organism evidence="2 3">
    <name type="scientific">Fusarium proliferatum (strain ET1)</name>
    <name type="common">Orchid endophyte fungus</name>
    <dbReference type="NCBI Taxonomy" id="1227346"/>
    <lineage>
        <taxon>Eukaryota</taxon>
        <taxon>Fungi</taxon>
        <taxon>Dikarya</taxon>
        <taxon>Ascomycota</taxon>
        <taxon>Pezizomycotina</taxon>
        <taxon>Sordariomycetes</taxon>
        <taxon>Hypocreomycetidae</taxon>
        <taxon>Hypocreales</taxon>
        <taxon>Nectriaceae</taxon>
        <taxon>Fusarium</taxon>
        <taxon>Fusarium fujikuroi species complex</taxon>
    </lineage>
</organism>
<dbReference type="VEuPathDB" id="FungiDB:FPRO_03843"/>
<feature type="transmembrane region" description="Helical" evidence="1">
    <location>
        <begin position="6"/>
        <end position="26"/>
    </location>
</feature>
<keyword evidence="1" id="KW-1133">Transmembrane helix</keyword>
<name>A0A1L7V4V2_FUSPR</name>
<keyword evidence="1" id="KW-0812">Transmembrane</keyword>
<dbReference type="RefSeq" id="XP_031076490.1">
    <property type="nucleotide sequence ID" value="XM_031225900.1"/>
</dbReference>
<accession>A0A1L7V4V2</accession>
<proteinExistence type="predicted"/>
<evidence type="ECO:0000256" key="1">
    <source>
        <dbReference type="SAM" id="Phobius"/>
    </source>
</evidence>
<evidence type="ECO:0000313" key="2">
    <source>
        <dbReference type="EMBL" id="CZR35897.1"/>
    </source>
</evidence>
<gene>
    <name evidence="2" type="ORF">FPRO_03843</name>
</gene>
<evidence type="ECO:0000313" key="3">
    <source>
        <dbReference type="Proteomes" id="UP000183971"/>
    </source>
</evidence>
<dbReference type="EMBL" id="FJOF01000002">
    <property type="protein sequence ID" value="CZR35897.1"/>
    <property type="molecule type" value="Genomic_DNA"/>
</dbReference>
<comment type="caution">
    <text evidence="2">The sequence shown here is derived from an EMBL/GenBank/DDBJ whole genome shotgun (WGS) entry which is preliminary data.</text>
</comment>
<reference evidence="3" key="1">
    <citation type="journal article" date="2016" name="Genome Biol. Evol.">
        <title>Comparative 'omics' of the Fusarium fujikuroi species complex highlights differences in genetic potential and metabolite synthesis.</title>
        <authorList>
            <person name="Niehaus E.-M."/>
            <person name="Muensterkoetter M."/>
            <person name="Proctor R.H."/>
            <person name="Brown D.W."/>
            <person name="Sharon A."/>
            <person name="Idan Y."/>
            <person name="Oren-Young L."/>
            <person name="Sieber C.M."/>
            <person name="Novak O."/>
            <person name="Pencik A."/>
            <person name="Tarkowska D."/>
            <person name="Hromadova K."/>
            <person name="Freeman S."/>
            <person name="Maymon M."/>
            <person name="Elazar M."/>
            <person name="Youssef S.A."/>
            <person name="El-Shabrawy E.S.M."/>
            <person name="Shalaby A.B.A."/>
            <person name="Houterman P."/>
            <person name="Brock N.L."/>
            <person name="Burkhardt I."/>
            <person name="Tsavkelova E.A."/>
            <person name="Dickschat J.S."/>
            <person name="Galuszka P."/>
            <person name="Gueldener U."/>
            <person name="Tudzynski B."/>
        </authorList>
    </citation>
    <scope>NUCLEOTIDE SEQUENCE [LARGE SCALE GENOMIC DNA]</scope>
    <source>
        <strain evidence="3">ET1</strain>
    </source>
</reference>
<sequence>MARFKGIRLTLFILYYKLIILIYNTAYNKSIKLILIYINFKFILKTY</sequence>
<protein>
    <submittedName>
        <fullName evidence="2">Uncharacterized protein</fullName>
    </submittedName>
</protein>
<dbReference type="Proteomes" id="UP000183971">
    <property type="component" value="Unassembled WGS sequence"/>
</dbReference>
<dbReference type="GeneID" id="42048728"/>
<keyword evidence="1" id="KW-0472">Membrane</keyword>